<accession>C1AYR2</accession>
<dbReference type="AlphaFoldDB" id="C1AYR2"/>
<dbReference type="Gene3D" id="3.40.50.620">
    <property type="entry name" value="HUPs"/>
    <property type="match status" value="1"/>
</dbReference>
<dbReference type="STRING" id="632772.ROP_15930"/>
<dbReference type="EMBL" id="AP011115">
    <property type="protein sequence ID" value="BAH49840.1"/>
    <property type="molecule type" value="Genomic_DNA"/>
</dbReference>
<evidence type="ECO:0000313" key="4">
    <source>
        <dbReference type="Proteomes" id="UP000002212"/>
    </source>
</evidence>
<dbReference type="InterPro" id="IPR038727">
    <property type="entry name" value="NadR/Ttd14_AAA_dom"/>
</dbReference>
<dbReference type="SUPFAM" id="SSF52374">
    <property type="entry name" value="Nucleotidylyl transferase"/>
    <property type="match status" value="1"/>
</dbReference>
<dbReference type="PATRIC" id="fig|632772.20.peg.1673"/>
<evidence type="ECO:0000259" key="2">
    <source>
        <dbReference type="Pfam" id="PF13521"/>
    </source>
</evidence>
<dbReference type="InterPro" id="IPR014729">
    <property type="entry name" value="Rossmann-like_a/b/a_fold"/>
</dbReference>
<dbReference type="Pfam" id="PF01467">
    <property type="entry name" value="CTP_transf_like"/>
    <property type="match status" value="1"/>
</dbReference>
<sequence>MTDMHDNALVIGKFYPPHAGHHLLIREAARVAARVTVVVMASRVESIPLADRVSCLAESHARDRTVTVTGIACDAPMDLASRPVWAAQVACMRAAVRQVTGIAVDVVVSSEKYGDELARWFDAVHVPVDPERVRFPISGTACRGDLAGNWEHLDAPAQALLTTRIVVLGAESTGTTTVSHALAQHFRSRGGIWQRTHWVPEYGRTATADKLARARATDTAAGVDDLVWTGQDFADIARIQNEWEEAAARSGSPVTICDTDAEATTVWERRYLGPDSTRAEEHRPGRHALYLVTDHVGVPFVQDGLRDGESIREEMTGWFVDALTTAGRSWVMLTGSRAERLHLATQVTEQALAHRSTFAAPLEG</sequence>
<proteinExistence type="predicted"/>
<dbReference type="PANTHER" id="PTHR37512">
    <property type="entry name" value="TRIFUNCTIONAL NAD BIOSYNTHESIS/REGULATOR PROTEIN NADR"/>
    <property type="match status" value="1"/>
</dbReference>
<evidence type="ECO:0000313" key="3">
    <source>
        <dbReference type="EMBL" id="BAH49840.1"/>
    </source>
</evidence>
<dbReference type="KEGG" id="rop:ROP_15930"/>
<gene>
    <name evidence="3" type="ordered locus">ROP_15930</name>
</gene>
<dbReference type="Pfam" id="PF13521">
    <property type="entry name" value="AAA_28"/>
    <property type="match status" value="1"/>
</dbReference>
<dbReference type="Proteomes" id="UP000002212">
    <property type="component" value="Chromosome"/>
</dbReference>
<protein>
    <submittedName>
        <fullName evidence="3">Uncharacterized protein</fullName>
    </submittedName>
</protein>
<feature type="domain" description="Cytidyltransferase-like" evidence="1">
    <location>
        <begin position="10"/>
        <end position="143"/>
    </location>
</feature>
<name>C1AYR2_RHOOB</name>
<dbReference type="GO" id="GO:0003824">
    <property type="term" value="F:catalytic activity"/>
    <property type="evidence" value="ECO:0007669"/>
    <property type="project" value="InterPro"/>
</dbReference>
<evidence type="ECO:0000259" key="1">
    <source>
        <dbReference type="Pfam" id="PF01467"/>
    </source>
</evidence>
<feature type="domain" description="NadR/Ttd14 AAA" evidence="2">
    <location>
        <begin position="164"/>
        <end position="340"/>
    </location>
</feature>
<dbReference type="InterPro" id="IPR004821">
    <property type="entry name" value="Cyt_trans-like"/>
</dbReference>
<dbReference type="Gene3D" id="3.40.50.300">
    <property type="entry name" value="P-loop containing nucleotide triphosphate hydrolases"/>
    <property type="match status" value="1"/>
</dbReference>
<dbReference type="NCBIfam" id="TIGR00125">
    <property type="entry name" value="cyt_tran_rel"/>
    <property type="match status" value="1"/>
</dbReference>
<dbReference type="InterPro" id="IPR027417">
    <property type="entry name" value="P-loop_NTPase"/>
</dbReference>
<reference evidence="3 4" key="1">
    <citation type="submission" date="2009-03" db="EMBL/GenBank/DDBJ databases">
        <title>Comparison of the complete genome sequences of Rhodococcus erythropolis PR4 and Rhodococcus opacus B4.</title>
        <authorList>
            <person name="Takarada H."/>
            <person name="Sekine M."/>
            <person name="Hosoyama A."/>
            <person name="Yamada R."/>
            <person name="Fujisawa T."/>
            <person name="Omata S."/>
            <person name="Shimizu A."/>
            <person name="Tsukatani N."/>
            <person name="Tanikawa S."/>
            <person name="Fujita N."/>
            <person name="Harayama S."/>
        </authorList>
    </citation>
    <scope>NUCLEOTIDE SEQUENCE [LARGE SCALE GENOMIC DNA]</scope>
    <source>
        <strain evidence="3 4">B4</strain>
    </source>
</reference>
<dbReference type="InterPro" id="IPR052735">
    <property type="entry name" value="NAD_biosynth-regulator"/>
</dbReference>
<dbReference type="SUPFAM" id="SSF52540">
    <property type="entry name" value="P-loop containing nucleoside triphosphate hydrolases"/>
    <property type="match status" value="1"/>
</dbReference>
<dbReference type="PANTHER" id="PTHR37512:SF1">
    <property type="entry name" value="NADR_TTD14 AAA DOMAIN-CONTAINING PROTEIN"/>
    <property type="match status" value="1"/>
</dbReference>
<organism evidence="3 4">
    <name type="scientific">Rhodococcus opacus (strain B4)</name>
    <dbReference type="NCBI Taxonomy" id="632772"/>
    <lineage>
        <taxon>Bacteria</taxon>
        <taxon>Bacillati</taxon>
        <taxon>Actinomycetota</taxon>
        <taxon>Actinomycetes</taxon>
        <taxon>Mycobacteriales</taxon>
        <taxon>Nocardiaceae</taxon>
        <taxon>Rhodococcus</taxon>
    </lineage>
</organism>
<dbReference type="HOGENOM" id="CLU_052648_0_0_11"/>